<proteinExistence type="predicted"/>
<dbReference type="Proteomes" id="UP000316304">
    <property type="component" value="Unassembled WGS sequence"/>
</dbReference>
<comment type="caution">
    <text evidence="1">The sequence shown here is derived from an EMBL/GenBank/DDBJ whole genome shotgun (WGS) entry which is preliminary data.</text>
</comment>
<accession>A0A5C6CSH5</accession>
<gene>
    <name evidence="1" type="ORF">Pla52o_03400</name>
</gene>
<dbReference type="EMBL" id="SJPT01000001">
    <property type="protein sequence ID" value="TWU26487.1"/>
    <property type="molecule type" value="Genomic_DNA"/>
</dbReference>
<evidence type="ECO:0000313" key="2">
    <source>
        <dbReference type="Proteomes" id="UP000316304"/>
    </source>
</evidence>
<reference evidence="1 2" key="1">
    <citation type="submission" date="2019-02" db="EMBL/GenBank/DDBJ databases">
        <title>Deep-cultivation of Planctomycetes and their phenomic and genomic characterization uncovers novel biology.</title>
        <authorList>
            <person name="Wiegand S."/>
            <person name="Jogler M."/>
            <person name="Boedeker C."/>
            <person name="Pinto D."/>
            <person name="Vollmers J."/>
            <person name="Rivas-Marin E."/>
            <person name="Kohn T."/>
            <person name="Peeters S.H."/>
            <person name="Heuer A."/>
            <person name="Rast P."/>
            <person name="Oberbeckmann S."/>
            <person name="Bunk B."/>
            <person name="Jeske O."/>
            <person name="Meyerdierks A."/>
            <person name="Storesund J.E."/>
            <person name="Kallscheuer N."/>
            <person name="Luecker S."/>
            <person name="Lage O.M."/>
            <person name="Pohl T."/>
            <person name="Merkel B.J."/>
            <person name="Hornburger P."/>
            <person name="Mueller R.-W."/>
            <person name="Bruemmer F."/>
            <person name="Labrenz M."/>
            <person name="Spormann A.M."/>
            <person name="Op Den Camp H."/>
            <person name="Overmann J."/>
            <person name="Amann R."/>
            <person name="Jetten M.S.M."/>
            <person name="Mascher T."/>
            <person name="Medema M.H."/>
            <person name="Devos D.P."/>
            <person name="Kaster A.-K."/>
            <person name="Ovreas L."/>
            <person name="Rohde M."/>
            <person name="Galperin M.Y."/>
            <person name="Jogler C."/>
        </authorList>
    </citation>
    <scope>NUCLEOTIDE SEQUENCE [LARGE SCALE GENOMIC DNA]</scope>
    <source>
        <strain evidence="1 2">Pla52o</strain>
    </source>
</reference>
<evidence type="ECO:0000313" key="1">
    <source>
        <dbReference type="EMBL" id="TWU26487.1"/>
    </source>
</evidence>
<organism evidence="1 2">
    <name type="scientific">Novipirellula galeiformis</name>
    <dbReference type="NCBI Taxonomy" id="2528004"/>
    <lineage>
        <taxon>Bacteria</taxon>
        <taxon>Pseudomonadati</taxon>
        <taxon>Planctomycetota</taxon>
        <taxon>Planctomycetia</taxon>
        <taxon>Pirellulales</taxon>
        <taxon>Pirellulaceae</taxon>
        <taxon>Novipirellula</taxon>
    </lineage>
</organism>
<dbReference type="AlphaFoldDB" id="A0A5C6CSH5"/>
<dbReference type="RefSeq" id="WP_146592836.1">
    <property type="nucleotide sequence ID" value="NZ_SJPT01000001.1"/>
</dbReference>
<name>A0A5C6CSH5_9BACT</name>
<sequence length="153" mass="17381">MLPKFWPTPVRTLIEITLLVLMFWPAPIPVGHDHGDLTSQVSDQQLTWHLQCHHGGFANSESWPTDWHWHWVFPADGCIGLGGEILVAQADQIMPRQRIAWLEATCVLPLEYVSQQQLVVRPSLTANCQHSFQHVALLHSRQSLPELLGVIRC</sequence>
<protein>
    <submittedName>
        <fullName evidence="1">Uncharacterized protein</fullName>
    </submittedName>
</protein>
<keyword evidence="2" id="KW-1185">Reference proteome</keyword>
<dbReference type="OrthoDB" id="278262at2"/>